<proteinExistence type="predicted"/>
<evidence type="ECO:0000313" key="3">
    <source>
        <dbReference type="Proteomes" id="UP000186817"/>
    </source>
</evidence>
<keyword evidence="1" id="KW-0812">Transmembrane</keyword>
<organism evidence="2 3">
    <name type="scientific">Symbiodinium microadriaticum</name>
    <name type="common">Dinoflagellate</name>
    <name type="synonym">Zooxanthella microadriatica</name>
    <dbReference type="NCBI Taxonomy" id="2951"/>
    <lineage>
        <taxon>Eukaryota</taxon>
        <taxon>Sar</taxon>
        <taxon>Alveolata</taxon>
        <taxon>Dinophyceae</taxon>
        <taxon>Suessiales</taxon>
        <taxon>Symbiodiniaceae</taxon>
        <taxon>Symbiodinium</taxon>
    </lineage>
</organism>
<keyword evidence="1" id="KW-0472">Membrane</keyword>
<feature type="transmembrane region" description="Helical" evidence="1">
    <location>
        <begin position="147"/>
        <end position="171"/>
    </location>
</feature>
<dbReference type="Proteomes" id="UP000186817">
    <property type="component" value="Unassembled WGS sequence"/>
</dbReference>
<reference evidence="2 3" key="1">
    <citation type="submission" date="2016-02" db="EMBL/GenBank/DDBJ databases">
        <title>Genome analysis of coral dinoflagellate symbionts highlights evolutionary adaptations to a symbiotic lifestyle.</title>
        <authorList>
            <person name="Aranda M."/>
            <person name="Li Y."/>
            <person name="Liew Y.J."/>
            <person name="Baumgarten S."/>
            <person name="Simakov O."/>
            <person name="Wilson M."/>
            <person name="Piel J."/>
            <person name="Ashoor H."/>
            <person name="Bougouffa S."/>
            <person name="Bajic V.B."/>
            <person name="Ryu T."/>
            <person name="Ravasi T."/>
            <person name="Bayer T."/>
            <person name="Micklem G."/>
            <person name="Kim H."/>
            <person name="Bhak J."/>
            <person name="Lajeunesse T.C."/>
            <person name="Voolstra C.R."/>
        </authorList>
    </citation>
    <scope>NUCLEOTIDE SEQUENCE [LARGE SCALE GENOMIC DNA]</scope>
    <source>
        <strain evidence="2 3">CCMP2467</strain>
    </source>
</reference>
<dbReference type="EMBL" id="LSRX01000547">
    <property type="protein sequence ID" value="OLP94328.1"/>
    <property type="molecule type" value="Genomic_DNA"/>
</dbReference>
<evidence type="ECO:0000256" key="1">
    <source>
        <dbReference type="SAM" id="Phobius"/>
    </source>
</evidence>
<name>A0A1Q9DGL9_SYMMI</name>
<keyword evidence="1" id="KW-1133">Transmembrane helix</keyword>
<evidence type="ECO:0000313" key="2">
    <source>
        <dbReference type="EMBL" id="OLP94328.1"/>
    </source>
</evidence>
<dbReference type="AlphaFoldDB" id="A0A1Q9DGL9"/>
<comment type="caution">
    <text evidence="2">The sequence shown here is derived from an EMBL/GenBank/DDBJ whole genome shotgun (WGS) entry which is preliminary data.</text>
</comment>
<protein>
    <submittedName>
        <fullName evidence="2">Uncharacterized protein</fullName>
    </submittedName>
</protein>
<gene>
    <name evidence="2" type="ORF">AK812_SmicGene23652</name>
</gene>
<sequence>MAKHYPRLRYHLCSQDAQAATVDRFYCSIGRPLTQANKGTFGPKGQCLPEPNRDHSYLWEVNVSSVADSGCRQALRKGSHWNHRCSRPIGGAATAASMCATTWSHLQSCLFWLRWDWIVVPVSTGPKTNSILSSIHLSIRALHMKKLLTIGAVHGMLYTLAFLAGTTAGMVPHSRDSQASLDGAGRELSSRAPLLRTPLSTTVFVPVHVTPFRVTTNRAHRTAMTVRSSEILARAARHRTDPTPPRLDITASAILLLPVAMQAISS</sequence>
<keyword evidence="3" id="KW-1185">Reference proteome</keyword>
<accession>A0A1Q9DGL9</accession>